<protein>
    <submittedName>
        <fullName evidence="1">(Mediterranean fruit fly) hypothetical protein</fullName>
    </submittedName>
</protein>
<evidence type="ECO:0000313" key="2">
    <source>
        <dbReference type="Proteomes" id="UP000606786"/>
    </source>
</evidence>
<proteinExistence type="predicted"/>
<gene>
    <name evidence="1" type="ORF">CCAP1982_LOCUS11734</name>
</gene>
<sequence>MDEQLEIKTAVSSNIDVKIEFKKSSKIRKQIRDMEDGELKDAEVDKPRLKGSKVIMPEYVVGHQRKSKKKVKGTSESMIRAAGTLKLAHILEDGEDAEEDQG</sequence>
<comment type="caution">
    <text evidence="1">The sequence shown here is derived from an EMBL/GenBank/DDBJ whole genome shotgun (WGS) entry which is preliminary data.</text>
</comment>
<reference evidence="1" key="1">
    <citation type="submission" date="2020-11" db="EMBL/GenBank/DDBJ databases">
        <authorList>
            <person name="Whitehead M."/>
        </authorList>
    </citation>
    <scope>NUCLEOTIDE SEQUENCE</scope>
    <source>
        <strain evidence="1">EGII</strain>
    </source>
</reference>
<evidence type="ECO:0000313" key="1">
    <source>
        <dbReference type="EMBL" id="CAD7003272.1"/>
    </source>
</evidence>
<name>A0A811UVQ1_CERCA</name>
<organism evidence="1 2">
    <name type="scientific">Ceratitis capitata</name>
    <name type="common">Mediterranean fruit fly</name>
    <name type="synonym">Tephritis capitata</name>
    <dbReference type="NCBI Taxonomy" id="7213"/>
    <lineage>
        <taxon>Eukaryota</taxon>
        <taxon>Metazoa</taxon>
        <taxon>Ecdysozoa</taxon>
        <taxon>Arthropoda</taxon>
        <taxon>Hexapoda</taxon>
        <taxon>Insecta</taxon>
        <taxon>Pterygota</taxon>
        <taxon>Neoptera</taxon>
        <taxon>Endopterygota</taxon>
        <taxon>Diptera</taxon>
        <taxon>Brachycera</taxon>
        <taxon>Muscomorpha</taxon>
        <taxon>Tephritoidea</taxon>
        <taxon>Tephritidae</taxon>
        <taxon>Ceratitis</taxon>
        <taxon>Ceratitis</taxon>
    </lineage>
</organism>
<keyword evidence="2" id="KW-1185">Reference proteome</keyword>
<dbReference type="OrthoDB" id="1906282at2759"/>
<dbReference type="EMBL" id="CAJHJT010000034">
    <property type="protein sequence ID" value="CAD7003272.1"/>
    <property type="molecule type" value="Genomic_DNA"/>
</dbReference>
<accession>A0A811UVQ1</accession>
<dbReference type="AlphaFoldDB" id="A0A811UVQ1"/>
<dbReference type="Proteomes" id="UP000606786">
    <property type="component" value="Unassembled WGS sequence"/>
</dbReference>